<dbReference type="GO" id="GO:0008168">
    <property type="term" value="F:methyltransferase activity"/>
    <property type="evidence" value="ECO:0007669"/>
    <property type="project" value="UniProtKB-KW"/>
</dbReference>
<dbReference type="SUPFAM" id="SSF53790">
    <property type="entry name" value="Tetrapyrrole methylase"/>
    <property type="match status" value="1"/>
</dbReference>
<dbReference type="KEGG" id="orh:Ornrh_0003"/>
<organism evidence="7 8">
    <name type="scientific">Ornithobacterium rhinotracheale (strain ATCC 51463 / DSM 15997 / CCUG 23171 / CIP 104009 / LMG 9086)</name>
    <dbReference type="NCBI Taxonomy" id="867902"/>
    <lineage>
        <taxon>Bacteria</taxon>
        <taxon>Pseudomonadati</taxon>
        <taxon>Bacteroidota</taxon>
        <taxon>Flavobacteriia</taxon>
        <taxon>Flavobacteriales</taxon>
        <taxon>Weeksellaceae</taxon>
        <taxon>Ornithobacterium</taxon>
    </lineage>
</organism>
<dbReference type="InterPro" id="IPR014777">
    <property type="entry name" value="4pyrrole_Mease_sub1"/>
</dbReference>
<sequence>MSLSKNTTKNTNNQPCLYLIPTLLGEDTQAQAIPPYNLHIIEELWYFCVENEKSARRFIKSVAPEKKQADLKIEILNKNTSAQEIPSLLKPMQEGFSMGILSEAGMPGIADPGALLVQAAHRAGFRVVPLVGPSSIFLALASSGFNGQTFTFHGYLPIDKRERRSAIKQVEQESMRKKSAEIFIETPYRNNKMLEDLISTLNPNTQLCVACDITLPTEMIFSGSVKEWKQKKADLHKRPAIFIIQA</sequence>
<evidence type="ECO:0000256" key="1">
    <source>
        <dbReference type="ARBA" id="ARBA00022490"/>
    </source>
</evidence>
<dbReference type="PIRSF" id="PIRSF005917">
    <property type="entry name" value="MTase_YraL"/>
    <property type="match status" value="1"/>
</dbReference>
<evidence type="ECO:0000259" key="6">
    <source>
        <dbReference type="Pfam" id="PF00590"/>
    </source>
</evidence>
<evidence type="ECO:0000313" key="7">
    <source>
        <dbReference type="EMBL" id="AFL96236.1"/>
    </source>
</evidence>
<dbReference type="Gene3D" id="3.40.1010.10">
    <property type="entry name" value="Cobalt-precorrin-4 Transmethylase, Domain 1"/>
    <property type="match status" value="1"/>
</dbReference>
<keyword evidence="4 7" id="KW-0808">Transferase</keyword>
<name>I3ZX02_ORNRL</name>
<dbReference type="Pfam" id="PF00590">
    <property type="entry name" value="TP_methylase"/>
    <property type="match status" value="1"/>
</dbReference>
<keyword evidence="2" id="KW-0698">rRNA processing</keyword>
<dbReference type="HOGENOM" id="CLU_044779_4_1_10"/>
<evidence type="ECO:0000256" key="2">
    <source>
        <dbReference type="ARBA" id="ARBA00022552"/>
    </source>
</evidence>
<dbReference type="PANTHER" id="PTHR46111:SF2">
    <property type="entry name" value="SAM-DEPENDENT METHYLTRANSFERASE"/>
    <property type="match status" value="1"/>
</dbReference>
<dbReference type="Gene3D" id="3.30.950.10">
    <property type="entry name" value="Methyltransferase, Cobalt-precorrin-4 Transmethylase, Domain 2"/>
    <property type="match status" value="1"/>
</dbReference>
<dbReference type="RefSeq" id="WP_014789866.1">
    <property type="nucleotide sequence ID" value="NC_018016.1"/>
</dbReference>
<dbReference type="CDD" id="cd11649">
    <property type="entry name" value="RsmI_like"/>
    <property type="match status" value="1"/>
</dbReference>
<dbReference type="GO" id="GO:0006364">
    <property type="term" value="P:rRNA processing"/>
    <property type="evidence" value="ECO:0007669"/>
    <property type="project" value="UniProtKB-KW"/>
</dbReference>
<keyword evidence="5" id="KW-0949">S-adenosyl-L-methionine</keyword>
<evidence type="ECO:0000256" key="5">
    <source>
        <dbReference type="ARBA" id="ARBA00022691"/>
    </source>
</evidence>
<gene>
    <name evidence="7" type="ordered locus">Ornrh_0003</name>
</gene>
<dbReference type="PATRIC" id="fig|867902.3.peg.3"/>
<dbReference type="Proteomes" id="UP000006051">
    <property type="component" value="Chromosome"/>
</dbReference>
<dbReference type="eggNOG" id="COG0313">
    <property type="taxonomic scope" value="Bacteria"/>
</dbReference>
<evidence type="ECO:0000256" key="4">
    <source>
        <dbReference type="ARBA" id="ARBA00022679"/>
    </source>
</evidence>
<dbReference type="AlphaFoldDB" id="I3ZX02"/>
<dbReference type="GeneID" id="71568287"/>
<dbReference type="InterPro" id="IPR035996">
    <property type="entry name" value="4pyrrol_Methylase_sf"/>
</dbReference>
<reference evidence="7 8" key="1">
    <citation type="submission" date="2012-06" db="EMBL/GenBank/DDBJ databases">
        <title>The complete genome of Ornithobacterium rhinotracheale DSM 15997.</title>
        <authorList>
            <consortium name="US DOE Joint Genome Institute (JGI-PGF)"/>
            <person name="Lucas S."/>
            <person name="Copeland A."/>
            <person name="Lapidus A."/>
            <person name="Goodwin L."/>
            <person name="Pitluck S."/>
            <person name="Peters L."/>
            <person name="Mikhailova N."/>
            <person name="Teshima H."/>
            <person name="Kyrpides N."/>
            <person name="Mavromatis K."/>
            <person name="Pagani I."/>
            <person name="Ivanova N."/>
            <person name="Ovchinnikova G."/>
            <person name="Zeytun A."/>
            <person name="Detter J.C."/>
            <person name="Han C."/>
            <person name="Land M."/>
            <person name="Hauser L."/>
            <person name="Markowitz V."/>
            <person name="Cheng J.-F."/>
            <person name="Hugenholtz P."/>
            <person name="Woyke T."/>
            <person name="Wu D."/>
            <person name="Lang E."/>
            <person name="Kopitz M."/>
            <person name="Brambilla E."/>
            <person name="Klenk H.-P."/>
            <person name="Eisen J.A."/>
        </authorList>
    </citation>
    <scope>NUCLEOTIDE SEQUENCE [LARGE SCALE GENOMIC DNA]</scope>
    <source>
        <strain evidence="8">ATCC 51463 / DSM 15997 / CCUG 23171 / LMG 9086</strain>
    </source>
</reference>
<dbReference type="InterPro" id="IPR014776">
    <property type="entry name" value="4pyrrole_Mease_sub2"/>
</dbReference>
<proteinExistence type="predicted"/>
<dbReference type="InterPro" id="IPR008189">
    <property type="entry name" value="rRNA_ssu_MeTfrase_I"/>
</dbReference>
<accession>I3ZX02</accession>
<dbReference type="GeneID" id="97256791"/>
<dbReference type="PANTHER" id="PTHR46111">
    <property type="entry name" value="RIBOSOMAL RNA SMALL SUBUNIT METHYLTRANSFERASE I"/>
    <property type="match status" value="1"/>
</dbReference>
<dbReference type="GO" id="GO:0032259">
    <property type="term" value="P:methylation"/>
    <property type="evidence" value="ECO:0007669"/>
    <property type="project" value="UniProtKB-KW"/>
</dbReference>
<feature type="domain" description="Tetrapyrrole methylase" evidence="6">
    <location>
        <begin position="78"/>
        <end position="227"/>
    </location>
</feature>
<dbReference type="InterPro" id="IPR000878">
    <property type="entry name" value="4pyrrol_Mease"/>
</dbReference>
<keyword evidence="3 7" id="KW-0489">Methyltransferase</keyword>
<evidence type="ECO:0000313" key="8">
    <source>
        <dbReference type="Proteomes" id="UP000006051"/>
    </source>
</evidence>
<keyword evidence="1" id="KW-0963">Cytoplasm</keyword>
<evidence type="ECO:0000256" key="3">
    <source>
        <dbReference type="ARBA" id="ARBA00022603"/>
    </source>
</evidence>
<dbReference type="STRING" id="867902.Ornrh_0003"/>
<protein>
    <submittedName>
        <fullName evidence="7">Putative methyltransferase</fullName>
    </submittedName>
</protein>
<keyword evidence="8" id="KW-1185">Reference proteome</keyword>
<dbReference type="EMBL" id="CP003283">
    <property type="protein sequence ID" value="AFL96236.1"/>
    <property type="molecule type" value="Genomic_DNA"/>
</dbReference>